<reference evidence="2" key="2">
    <citation type="submission" date="2025-09" db="UniProtKB">
        <authorList>
            <consortium name="Ensembl"/>
        </authorList>
    </citation>
    <scope>IDENTIFICATION</scope>
</reference>
<feature type="compositionally biased region" description="Polar residues" evidence="1">
    <location>
        <begin position="1"/>
        <end position="15"/>
    </location>
</feature>
<accession>A0A8C4TLY9</accession>
<dbReference type="AlphaFoldDB" id="A0A8C4TLY9"/>
<feature type="compositionally biased region" description="Polar residues" evidence="1">
    <location>
        <begin position="54"/>
        <end position="65"/>
    </location>
</feature>
<dbReference type="Proteomes" id="UP000694562">
    <property type="component" value="Unplaced"/>
</dbReference>
<evidence type="ECO:0000313" key="2">
    <source>
        <dbReference type="Ensembl" id="ENSFTIP00000000310.1"/>
    </source>
</evidence>
<protein>
    <submittedName>
        <fullName evidence="2">Uncharacterized protein</fullName>
    </submittedName>
</protein>
<organism evidence="2 3">
    <name type="scientific">Falco tinnunculus</name>
    <name type="common">Common kestrel</name>
    <dbReference type="NCBI Taxonomy" id="100819"/>
    <lineage>
        <taxon>Eukaryota</taxon>
        <taxon>Metazoa</taxon>
        <taxon>Chordata</taxon>
        <taxon>Craniata</taxon>
        <taxon>Vertebrata</taxon>
        <taxon>Euteleostomi</taxon>
        <taxon>Archelosauria</taxon>
        <taxon>Archosauria</taxon>
        <taxon>Dinosauria</taxon>
        <taxon>Saurischia</taxon>
        <taxon>Theropoda</taxon>
        <taxon>Coelurosauria</taxon>
        <taxon>Aves</taxon>
        <taxon>Neognathae</taxon>
        <taxon>Neoaves</taxon>
        <taxon>Telluraves</taxon>
        <taxon>Australaves</taxon>
        <taxon>Falconiformes</taxon>
        <taxon>Falconidae</taxon>
        <taxon>Falco</taxon>
    </lineage>
</organism>
<evidence type="ECO:0000313" key="3">
    <source>
        <dbReference type="Proteomes" id="UP000694562"/>
    </source>
</evidence>
<feature type="compositionally biased region" description="Basic and acidic residues" evidence="1">
    <location>
        <begin position="27"/>
        <end position="40"/>
    </location>
</feature>
<name>A0A8C4TLY9_FALTI</name>
<reference evidence="2" key="1">
    <citation type="submission" date="2025-08" db="UniProtKB">
        <authorList>
            <consortium name="Ensembl"/>
        </authorList>
    </citation>
    <scope>IDENTIFICATION</scope>
</reference>
<proteinExistence type="predicted"/>
<evidence type="ECO:0000256" key="1">
    <source>
        <dbReference type="SAM" id="MobiDB-lite"/>
    </source>
</evidence>
<keyword evidence="3" id="KW-1185">Reference proteome</keyword>
<dbReference type="Ensembl" id="ENSFTIT00000000325.1">
    <property type="protein sequence ID" value="ENSFTIP00000000310.1"/>
    <property type="gene ID" value="ENSFTIG00000000226.1"/>
</dbReference>
<sequence>IPSIFQRSRSGSAGNTPPRVPASLAATKEEKNRRGRKEGNRLSPTAFTAPLSGFYNSHGGTQQLTEKGHPCRSASQPHRAPSRGRMEPEVHKHHRHPTAQAASRRNVHYSLPIPTAFHLLCSRGTPAHQSAHTLAHQLTCK</sequence>
<feature type="region of interest" description="Disordered" evidence="1">
    <location>
        <begin position="1"/>
        <end position="105"/>
    </location>
</feature>